<dbReference type="InterPro" id="IPR036280">
    <property type="entry name" value="Multihaem_cyt_sf"/>
</dbReference>
<dbReference type="EMBL" id="JACHXU010000001">
    <property type="protein sequence ID" value="MBB3204631.1"/>
    <property type="molecule type" value="Genomic_DNA"/>
</dbReference>
<dbReference type="InterPro" id="IPR023155">
    <property type="entry name" value="Cyt_c-552/4"/>
</dbReference>
<accession>A0A7W5DU66</accession>
<dbReference type="Gene3D" id="3.60.21.10">
    <property type="match status" value="1"/>
</dbReference>
<feature type="region of interest" description="Disordered" evidence="1">
    <location>
        <begin position="231"/>
        <end position="312"/>
    </location>
</feature>
<proteinExistence type="predicted"/>
<dbReference type="InterPro" id="IPR029052">
    <property type="entry name" value="Metallo-depent_PP-like"/>
</dbReference>
<reference evidence="3 4" key="1">
    <citation type="submission" date="2020-08" db="EMBL/GenBank/DDBJ databases">
        <title>Genomic Encyclopedia of Type Strains, Phase III (KMG-III): the genomes of soil and plant-associated and newly described type strains.</title>
        <authorList>
            <person name="Whitman W."/>
        </authorList>
    </citation>
    <scope>NUCLEOTIDE SEQUENCE [LARGE SCALE GENOMIC DNA]</scope>
    <source>
        <strain evidence="3 4">CECT 8075</strain>
    </source>
</reference>
<keyword evidence="4" id="KW-1185">Reference proteome</keyword>
<evidence type="ECO:0000313" key="3">
    <source>
        <dbReference type="EMBL" id="MBB3204631.1"/>
    </source>
</evidence>
<dbReference type="AlphaFoldDB" id="A0A7W5DU66"/>
<organism evidence="3 4">
    <name type="scientific">Aporhodopirellula rubra</name>
    <dbReference type="NCBI Taxonomy" id="980271"/>
    <lineage>
        <taxon>Bacteria</taxon>
        <taxon>Pseudomonadati</taxon>
        <taxon>Planctomycetota</taxon>
        <taxon>Planctomycetia</taxon>
        <taxon>Pirellulales</taxon>
        <taxon>Pirellulaceae</taxon>
        <taxon>Aporhodopirellula</taxon>
    </lineage>
</organism>
<dbReference type="RefSeq" id="WP_184300890.1">
    <property type="nucleotide sequence ID" value="NZ_JACHXU010000001.1"/>
</dbReference>
<name>A0A7W5DU66_9BACT</name>
<feature type="domain" description="Cytochrome c-552/4" evidence="2">
    <location>
        <begin position="651"/>
        <end position="731"/>
    </location>
</feature>
<evidence type="ECO:0000313" key="4">
    <source>
        <dbReference type="Proteomes" id="UP000536179"/>
    </source>
</evidence>
<dbReference type="Proteomes" id="UP000536179">
    <property type="component" value="Unassembled WGS sequence"/>
</dbReference>
<dbReference type="SUPFAM" id="SSF48695">
    <property type="entry name" value="Multiheme cytochromes"/>
    <property type="match status" value="1"/>
</dbReference>
<protein>
    <recommendedName>
        <fullName evidence="2">Cytochrome c-552/4 domain-containing protein</fullName>
    </recommendedName>
</protein>
<sequence>MPVSQSPFALLAAESLAAWGVGVRLTASQLPNTAGSPAIYGLLRTCGVLAAIAGTMTLTGCGSPEFDANLAAEISTASANVSKISGNRKETNPAALESTIRDAYLDLNALTERVRRADTESPQQTSPATTLVAMQASEDDEVPAEPVETADESATESDEPDDADQPSDADQPEAETSGKFDGEFDPSEIDTSEDEIVEPSASDWRNAELVPTPLPRKEIVAEEVPTPLGIPENPRVVRKPPITPRTRADVTSVVPGGPSPIAGSPVVASPKTADAEANESPRIAASPVESVRPSSDALMSNDSNADGTNQAPETVQHGTQILDQAVAAAETAALPGTGLGGPVDFTKWPTPEVAIFVTGQQHGYIEPCGCTGLEHQKGGVARRMTFATQLRDQGWELLPVDAGNLIRRFGRQAEIKFHRSLEALRKMGYVAVGFGPDDVRIGVGDLIQEAAAEKPEDAIYASANVVLLDPSLMPAYRIAERATMKVAITSILDPESLESTLNEEIILGDPVESTKAVIADIKAESPDYTVLTFYGTEEAAQKLVREVPGFDLVVVAGGYGEPTYQPEAIEGSKTKMILTGNKGMYVGLVGLYKDAEMRYARVPLDDSFGDAPAMRQLMAEYQFQLRDLGLDNLGLKPIPHPSGEKFVGSETCGECHTTAYDIWENSPHFGATESLVHPGERGDVPRHFDPECISCHVTGWNAQNYYPYESGYLDLDAHTHLHGNGCENCHGPGESHAAAENGEIEVTDEQRAQLRAAMQLPLEKAREKCMECHDLDNSPDFHEEGAFDDYWAEVEHYGVD</sequence>
<dbReference type="Gene3D" id="1.10.1130.10">
    <property type="entry name" value="Flavocytochrome C3, Chain A"/>
    <property type="match status" value="1"/>
</dbReference>
<feature type="compositionally biased region" description="Polar residues" evidence="1">
    <location>
        <begin position="297"/>
        <end position="312"/>
    </location>
</feature>
<dbReference type="Pfam" id="PF13435">
    <property type="entry name" value="Cytochrome_C554"/>
    <property type="match status" value="1"/>
</dbReference>
<gene>
    <name evidence="3" type="ORF">FHS27_000395</name>
</gene>
<dbReference type="SUPFAM" id="SSF56300">
    <property type="entry name" value="Metallo-dependent phosphatases"/>
    <property type="match status" value="1"/>
</dbReference>
<evidence type="ECO:0000256" key="1">
    <source>
        <dbReference type="SAM" id="MobiDB-lite"/>
    </source>
</evidence>
<feature type="region of interest" description="Disordered" evidence="1">
    <location>
        <begin position="135"/>
        <end position="209"/>
    </location>
</feature>
<comment type="caution">
    <text evidence="3">The sequence shown here is derived from an EMBL/GenBank/DDBJ whole genome shotgun (WGS) entry which is preliminary data.</text>
</comment>
<feature type="compositionally biased region" description="Acidic residues" evidence="1">
    <location>
        <begin position="137"/>
        <end position="173"/>
    </location>
</feature>
<feature type="compositionally biased region" description="Acidic residues" evidence="1">
    <location>
        <begin position="183"/>
        <end position="197"/>
    </location>
</feature>
<evidence type="ECO:0000259" key="2">
    <source>
        <dbReference type="Pfam" id="PF13435"/>
    </source>
</evidence>